<feature type="signal peptide" evidence="2">
    <location>
        <begin position="1"/>
        <end position="23"/>
    </location>
</feature>
<keyword evidence="4" id="KW-1185">Reference proteome</keyword>
<evidence type="ECO:0000256" key="2">
    <source>
        <dbReference type="SAM" id="SignalP"/>
    </source>
</evidence>
<dbReference type="EMBL" id="BJZV01000054">
    <property type="protein sequence ID" value="GEP12641.1"/>
    <property type="molecule type" value="Genomic_DNA"/>
</dbReference>
<organism evidence="3 4">
    <name type="scientific">Methylobacterium gnaphalii</name>
    <dbReference type="NCBI Taxonomy" id="1010610"/>
    <lineage>
        <taxon>Bacteria</taxon>
        <taxon>Pseudomonadati</taxon>
        <taxon>Pseudomonadota</taxon>
        <taxon>Alphaproteobacteria</taxon>
        <taxon>Hyphomicrobiales</taxon>
        <taxon>Methylobacteriaceae</taxon>
        <taxon>Methylobacterium</taxon>
    </lineage>
</organism>
<reference evidence="3 4" key="1">
    <citation type="submission" date="2019-07" db="EMBL/GenBank/DDBJ databases">
        <title>Whole genome shotgun sequence of Methylobacterium gnaphalii NBRC 107716.</title>
        <authorList>
            <person name="Hosoyama A."/>
            <person name="Uohara A."/>
            <person name="Ohji S."/>
            <person name="Ichikawa N."/>
        </authorList>
    </citation>
    <scope>NUCLEOTIDE SEQUENCE [LARGE SCALE GENOMIC DNA]</scope>
    <source>
        <strain evidence="3 4">NBRC 107716</strain>
    </source>
</reference>
<feature type="chain" id="PRO_5022193455" evidence="2">
    <location>
        <begin position="24"/>
        <end position="89"/>
    </location>
</feature>
<comment type="caution">
    <text evidence="3">The sequence shown here is derived from an EMBL/GenBank/DDBJ whole genome shotgun (WGS) entry which is preliminary data.</text>
</comment>
<gene>
    <name evidence="3" type="ORF">MGN01_44860</name>
</gene>
<evidence type="ECO:0000313" key="3">
    <source>
        <dbReference type="EMBL" id="GEP12641.1"/>
    </source>
</evidence>
<protein>
    <submittedName>
        <fullName evidence="3">Uncharacterized protein</fullName>
    </submittedName>
</protein>
<name>A0A512JRS5_9HYPH</name>
<evidence type="ECO:0000313" key="4">
    <source>
        <dbReference type="Proteomes" id="UP000321750"/>
    </source>
</evidence>
<dbReference type="RefSeq" id="WP_147048985.1">
    <property type="nucleotide sequence ID" value="NZ_BJZV01000054.1"/>
</dbReference>
<evidence type="ECO:0000256" key="1">
    <source>
        <dbReference type="SAM" id="MobiDB-lite"/>
    </source>
</evidence>
<dbReference type="Proteomes" id="UP000321750">
    <property type="component" value="Unassembled WGS sequence"/>
</dbReference>
<dbReference type="AlphaFoldDB" id="A0A512JRS5"/>
<accession>A0A512JRS5</accession>
<proteinExistence type="predicted"/>
<keyword evidence="2" id="KW-0732">Signal</keyword>
<sequence length="89" mass="9119">MPNLETRVASLLLGVLAPTLALAQNGGNLNGRSEIGSPPEFTYTARSGRSATRGRNIEPRTTGPVRGAKPKSELGGLTTNGICIGCGAK</sequence>
<feature type="region of interest" description="Disordered" evidence="1">
    <location>
        <begin position="26"/>
        <end position="72"/>
    </location>
</feature>